<proteinExistence type="predicted"/>
<feature type="region of interest" description="Disordered" evidence="1">
    <location>
        <begin position="128"/>
        <end position="154"/>
    </location>
</feature>
<dbReference type="OrthoDB" id="7222937at2"/>
<gene>
    <name evidence="2" type="ORF">SAMN04487993_10632</name>
</gene>
<dbReference type="STRING" id="555512.SAMN04487993_10632"/>
<reference evidence="2 3" key="1">
    <citation type="submission" date="2016-10" db="EMBL/GenBank/DDBJ databases">
        <authorList>
            <person name="de Groot N.N."/>
        </authorList>
    </citation>
    <scope>NUCLEOTIDE SEQUENCE [LARGE SCALE GENOMIC DNA]</scope>
    <source>
        <strain evidence="2 3">DSM 26424</strain>
    </source>
</reference>
<organism evidence="2 3">
    <name type="scientific">Salipiger marinus</name>
    <dbReference type="NCBI Taxonomy" id="555512"/>
    <lineage>
        <taxon>Bacteria</taxon>
        <taxon>Pseudomonadati</taxon>
        <taxon>Pseudomonadota</taxon>
        <taxon>Alphaproteobacteria</taxon>
        <taxon>Rhodobacterales</taxon>
        <taxon>Roseobacteraceae</taxon>
        <taxon>Salipiger</taxon>
    </lineage>
</organism>
<feature type="compositionally biased region" description="Basic and acidic residues" evidence="1">
    <location>
        <begin position="128"/>
        <end position="140"/>
    </location>
</feature>
<dbReference type="RefSeq" id="WP_131821913.1">
    <property type="nucleotide sequence ID" value="NZ_FNEJ01000063.1"/>
</dbReference>
<evidence type="ECO:0000313" key="2">
    <source>
        <dbReference type="EMBL" id="SDJ60155.1"/>
    </source>
</evidence>
<dbReference type="AlphaFoldDB" id="A0A1G8V444"/>
<accession>A0A1G8V444</accession>
<protein>
    <submittedName>
        <fullName evidence="2">Uncharacterized protein</fullName>
    </submittedName>
</protein>
<name>A0A1G8V444_9RHOB</name>
<dbReference type="EMBL" id="FNEJ01000063">
    <property type="protein sequence ID" value="SDJ60155.1"/>
    <property type="molecule type" value="Genomic_DNA"/>
</dbReference>
<keyword evidence="3" id="KW-1185">Reference proteome</keyword>
<evidence type="ECO:0000313" key="3">
    <source>
        <dbReference type="Proteomes" id="UP000199093"/>
    </source>
</evidence>
<dbReference type="Proteomes" id="UP000199093">
    <property type="component" value="Unassembled WGS sequence"/>
</dbReference>
<evidence type="ECO:0000256" key="1">
    <source>
        <dbReference type="SAM" id="MobiDB-lite"/>
    </source>
</evidence>
<sequence>MATIPYLLQRGFTWSWRRRVPEFSKKTSHWQLSLRTTGHSRAWITARRLTHAYDRMPDAITDGKLTPAQAKAWLTSVVRRELDRIERQRRACRMDPVGSREEDRRLDWATARAWRQLAVSGLHPDLSERARREVLEKNRTEAGPSLTQARPLGS</sequence>